<dbReference type="Pfam" id="PF04480">
    <property type="entry name" value="DUF559"/>
    <property type="match status" value="1"/>
</dbReference>
<dbReference type="SUPFAM" id="SSF52980">
    <property type="entry name" value="Restriction endonuclease-like"/>
    <property type="match status" value="1"/>
</dbReference>
<dbReference type="Proteomes" id="UP001500571">
    <property type="component" value="Unassembled WGS sequence"/>
</dbReference>
<name>A0ABN2S204_9ACTN</name>
<proteinExistence type="predicted"/>
<dbReference type="InterPro" id="IPR011335">
    <property type="entry name" value="Restrct_endonuc-II-like"/>
</dbReference>
<dbReference type="Gene3D" id="3.40.960.10">
    <property type="entry name" value="VSR Endonuclease"/>
    <property type="match status" value="1"/>
</dbReference>
<keyword evidence="3" id="KW-1185">Reference proteome</keyword>
<dbReference type="RefSeq" id="WP_344048811.1">
    <property type="nucleotide sequence ID" value="NZ_BAAAPB010000008.1"/>
</dbReference>
<accession>A0ABN2S204</accession>
<feature type="domain" description="DUF559" evidence="1">
    <location>
        <begin position="226"/>
        <end position="277"/>
    </location>
</feature>
<comment type="caution">
    <text evidence="2">The sequence shown here is derived from an EMBL/GenBank/DDBJ whole genome shotgun (WGS) entry which is preliminary data.</text>
</comment>
<protein>
    <recommendedName>
        <fullName evidence="1">DUF559 domain-containing protein</fullName>
    </recommendedName>
</protein>
<evidence type="ECO:0000313" key="2">
    <source>
        <dbReference type="EMBL" id="GAA1978393.1"/>
    </source>
</evidence>
<dbReference type="InterPro" id="IPR007569">
    <property type="entry name" value="DUF559"/>
</dbReference>
<organism evidence="2 3">
    <name type="scientific">Nocardioides panacihumi</name>
    <dbReference type="NCBI Taxonomy" id="400774"/>
    <lineage>
        <taxon>Bacteria</taxon>
        <taxon>Bacillati</taxon>
        <taxon>Actinomycetota</taxon>
        <taxon>Actinomycetes</taxon>
        <taxon>Propionibacteriales</taxon>
        <taxon>Nocardioidaceae</taxon>
        <taxon>Nocardioides</taxon>
    </lineage>
</organism>
<gene>
    <name evidence="2" type="ORF">GCM10009798_44540</name>
</gene>
<reference evidence="2 3" key="1">
    <citation type="journal article" date="2019" name="Int. J. Syst. Evol. Microbiol.">
        <title>The Global Catalogue of Microorganisms (GCM) 10K type strain sequencing project: providing services to taxonomists for standard genome sequencing and annotation.</title>
        <authorList>
            <consortium name="The Broad Institute Genomics Platform"/>
            <consortium name="The Broad Institute Genome Sequencing Center for Infectious Disease"/>
            <person name="Wu L."/>
            <person name="Ma J."/>
        </authorList>
    </citation>
    <scope>NUCLEOTIDE SEQUENCE [LARGE SCALE GENOMIC DNA]</scope>
    <source>
        <strain evidence="2 3">JCM 15309</strain>
    </source>
</reference>
<dbReference type="EMBL" id="BAAAPB010000008">
    <property type="protein sequence ID" value="GAA1978393.1"/>
    <property type="molecule type" value="Genomic_DNA"/>
</dbReference>
<evidence type="ECO:0000313" key="3">
    <source>
        <dbReference type="Proteomes" id="UP001500571"/>
    </source>
</evidence>
<evidence type="ECO:0000259" key="1">
    <source>
        <dbReference type="Pfam" id="PF04480"/>
    </source>
</evidence>
<sequence>MDSRNLPMGPFRRDDLKARGLGSHAIAELIETRRIREPFRGVYVDSCLTDTVELRAACLSFVVDEHHVVRDRTAAILHGVDVLTLAEQEVLPEIESSARGGHARTRRPGVAGGTRDLLDRDVMRIGGIWVTTPLRTALDLGCNLRRREAYAALNELARLHGLTREQLLIELPRFRGRRGVRQLRELIPLINPLIESPRESWVYLALLDAGLPAPEPQFWVEDDGVPTYRLDFAYPHHRVCVEYDGFDAHFSAPDQAVHDERRRQWLRDEGWTVIVVRSGDFTSARLDDWLRRVREALADRYSTRRW</sequence>